<keyword evidence="9" id="KW-0732">Signal</keyword>
<evidence type="ECO:0000256" key="5">
    <source>
        <dbReference type="ARBA" id="ARBA00023152"/>
    </source>
</evidence>
<feature type="binding site" evidence="7">
    <location>
        <position position="140"/>
    </location>
    <ligand>
        <name>substrate</name>
    </ligand>
</feature>
<accession>A0A2N5SUA2</accession>
<dbReference type="InterPro" id="IPR029033">
    <property type="entry name" value="His_PPase_superfam"/>
</dbReference>
<evidence type="ECO:0000256" key="3">
    <source>
        <dbReference type="ARBA" id="ARBA00006717"/>
    </source>
</evidence>
<evidence type="ECO:0000256" key="7">
    <source>
        <dbReference type="PIRSR" id="PIRSR613078-2"/>
    </source>
</evidence>
<dbReference type="InterPro" id="IPR005952">
    <property type="entry name" value="Phosphogly_mut1"/>
</dbReference>
<evidence type="ECO:0000256" key="2">
    <source>
        <dbReference type="ARBA" id="ARBA00004798"/>
    </source>
</evidence>
<name>A0A2N5SUA2_9BASI</name>
<dbReference type="GO" id="GO:0006096">
    <property type="term" value="P:glycolytic process"/>
    <property type="evidence" value="ECO:0007669"/>
    <property type="project" value="UniProtKB-UniPathway"/>
</dbReference>
<comment type="similarity">
    <text evidence="3">Belongs to the phosphoglycerate mutase family. BPG-dependent PGAM subfamily.</text>
</comment>
<dbReference type="STRING" id="200324.A0A2N5SUA2"/>
<dbReference type="Pfam" id="PF00300">
    <property type="entry name" value="His_Phos_1"/>
    <property type="match status" value="1"/>
</dbReference>
<reference evidence="10 11" key="1">
    <citation type="submission" date="2017-11" db="EMBL/GenBank/DDBJ databases">
        <title>De novo assembly and phasing of dikaryotic genomes from two isolates of Puccinia coronata f. sp. avenae, the causal agent of oat crown rust.</title>
        <authorList>
            <person name="Miller M.E."/>
            <person name="Zhang Y."/>
            <person name="Omidvar V."/>
            <person name="Sperschneider J."/>
            <person name="Schwessinger B."/>
            <person name="Raley C."/>
            <person name="Palmer J.M."/>
            <person name="Garnica D."/>
            <person name="Upadhyaya N."/>
            <person name="Rathjen J."/>
            <person name="Taylor J.M."/>
            <person name="Park R.F."/>
            <person name="Dodds P.N."/>
            <person name="Hirsch C.D."/>
            <person name="Kianian S.F."/>
            <person name="Figueroa M."/>
        </authorList>
    </citation>
    <scope>NUCLEOTIDE SEQUENCE [LARGE SCALE GENOMIC DNA]</scope>
    <source>
        <strain evidence="10">12NC29</strain>
    </source>
</reference>
<feature type="binding site" evidence="7">
    <location>
        <begin position="89"/>
        <end position="96"/>
    </location>
    <ligand>
        <name>substrate</name>
    </ligand>
</feature>
<dbReference type="SMART" id="SM00855">
    <property type="entry name" value="PGAM"/>
    <property type="match status" value="1"/>
</dbReference>
<dbReference type="InterPro" id="IPR001345">
    <property type="entry name" value="PG/BPGM_mutase_AS"/>
</dbReference>
<dbReference type="CDD" id="cd07040">
    <property type="entry name" value="HP"/>
    <property type="match status" value="1"/>
</dbReference>
<dbReference type="Gene3D" id="3.40.50.1240">
    <property type="entry name" value="Phosphoglycerate mutase-like"/>
    <property type="match status" value="1"/>
</dbReference>
<feature type="signal peptide" evidence="9">
    <location>
        <begin position="1"/>
        <end position="19"/>
    </location>
</feature>
<protein>
    <recommendedName>
        <fullName evidence="4">phosphoglycerate mutase (2,3-diphosphoglycerate-dependent)</fullName>
        <ecNumber evidence="4">5.4.2.11</ecNumber>
    </recommendedName>
</protein>
<sequence>MMSIHFLAALSFFCLRAACLETSFRTAAQVRHHRLQSSSASSGRVAFVRGHQLPVSRVVVTLRPLGNHVQKQLDVGRAGDVHSRIVLIRHGETESNVNGLFSWPGVRMTETGRQQAVRAGQTLRQKQFKFDQAFTTGFIRAQESLASVFEGFQERVPTIEAEELNTRTFGQLERLTIKQAAEKYSPQQVRWWYGTDFTNVPDNAPPGGETLRDCDARAKSYYDEKIKPLVQSGKNILVVAHRNPIISIMSRIEGKSVEKTEGKWENAAPIVYEFNSAGQLLGRTVYDSKGNMI</sequence>
<comment type="pathway">
    <text evidence="2">Carbohydrate degradation; glycolysis; pyruvate from D-glyceraldehyde 3-phosphate: step 3/5.</text>
</comment>
<evidence type="ECO:0000256" key="4">
    <source>
        <dbReference type="ARBA" id="ARBA00012028"/>
    </source>
</evidence>
<dbReference type="InterPro" id="IPR013078">
    <property type="entry name" value="His_Pase_superF_clade-1"/>
</dbReference>
<evidence type="ECO:0000313" key="10">
    <source>
        <dbReference type="EMBL" id="PLW16811.1"/>
    </source>
</evidence>
<feature type="chain" id="PRO_5014646037" description="phosphoglycerate mutase (2,3-diphosphoglycerate-dependent)" evidence="9">
    <location>
        <begin position="20"/>
        <end position="293"/>
    </location>
</feature>
<dbReference type="SUPFAM" id="SSF53254">
    <property type="entry name" value="Phosphoglycerate mutase-like"/>
    <property type="match status" value="1"/>
</dbReference>
<evidence type="ECO:0000256" key="8">
    <source>
        <dbReference type="PIRSR" id="PIRSR613078-3"/>
    </source>
</evidence>
<organism evidence="10 11">
    <name type="scientific">Puccinia coronata f. sp. avenae</name>
    <dbReference type="NCBI Taxonomy" id="200324"/>
    <lineage>
        <taxon>Eukaryota</taxon>
        <taxon>Fungi</taxon>
        <taxon>Dikarya</taxon>
        <taxon>Basidiomycota</taxon>
        <taxon>Pucciniomycotina</taxon>
        <taxon>Pucciniomycetes</taxon>
        <taxon>Pucciniales</taxon>
        <taxon>Pucciniaceae</taxon>
        <taxon>Puccinia</taxon>
    </lineage>
</organism>
<keyword evidence="11" id="KW-1185">Reference proteome</keyword>
<evidence type="ECO:0000256" key="1">
    <source>
        <dbReference type="ARBA" id="ARBA00000380"/>
    </source>
</evidence>
<keyword evidence="5" id="KW-0324">Glycolysis</keyword>
<feature type="site" description="Transition state stabilizer" evidence="8">
    <location>
        <position position="241"/>
    </location>
</feature>
<evidence type="ECO:0000256" key="6">
    <source>
        <dbReference type="ARBA" id="ARBA00023235"/>
    </source>
</evidence>
<evidence type="ECO:0000313" key="11">
    <source>
        <dbReference type="Proteomes" id="UP000235388"/>
    </source>
</evidence>
<dbReference type="EC" id="5.4.2.11" evidence="4"/>
<keyword evidence="6" id="KW-0413">Isomerase</keyword>
<dbReference type="OrthoDB" id="391817at2759"/>
<comment type="catalytic activity">
    <reaction evidence="1">
        <text>(2R)-2-phosphoglycerate = (2R)-3-phosphoglycerate</text>
        <dbReference type="Rhea" id="RHEA:15901"/>
        <dbReference type="ChEBI" id="CHEBI:58272"/>
        <dbReference type="ChEBI" id="CHEBI:58289"/>
        <dbReference type="EC" id="5.4.2.11"/>
    </reaction>
</comment>
<dbReference type="Proteomes" id="UP000235388">
    <property type="component" value="Unassembled WGS sequence"/>
</dbReference>
<dbReference type="EMBL" id="PGCJ01000862">
    <property type="protein sequence ID" value="PLW16811.1"/>
    <property type="molecule type" value="Genomic_DNA"/>
</dbReference>
<evidence type="ECO:0000256" key="9">
    <source>
        <dbReference type="SAM" id="SignalP"/>
    </source>
</evidence>
<dbReference type="UniPathway" id="UPA00109">
    <property type="reaction ID" value="UER00186"/>
</dbReference>
<gene>
    <name evidence="10" type="ORF">PCANC_15377</name>
</gene>
<dbReference type="AlphaFoldDB" id="A0A2N5SUA2"/>
<dbReference type="PANTHER" id="PTHR11931">
    <property type="entry name" value="PHOSPHOGLYCERATE MUTASE"/>
    <property type="match status" value="1"/>
</dbReference>
<dbReference type="PROSITE" id="PS00175">
    <property type="entry name" value="PG_MUTASE"/>
    <property type="match status" value="1"/>
</dbReference>
<proteinExistence type="inferred from homology"/>
<comment type="caution">
    <text evidence="10">The sequence shown here is derived from an EMBL/GenBank/DDBJ whole genome shotgun (WGS) entry which is preliminary data.</text>
</comment>
<dbReference type="GO" id="GO:0004619">
    <property type="term" value="F:phosphoglycerate mutase activity"/>
    <property type="evidence" value="ECO:0007669"/>
    <property type="project" value="UniProtKB-EC"/>
</dbReference>